<feature type="domain" description="AB hydrolase-1" evidence="1">
    <location>
        <begin position="128"/>
        <end position="381"/>
    </location>
</feature>
<keyword evidence="2" id="KW-0378">Hydrolase</keyword>
<dbReference type="PRINTS" id="PR00111">
    <property type="entry name" value="ABHYDROLASE"/>
</dbReference>
<dbReference type="GeneID" id="17086455"/>
<dbReference type="InterPro" id="IPR029058">
    <property type="entry name" value="AB_hydrolase_fold"/>
</dbReference>
<keyword evidence="3" id="KW-1185">Reference proteome</keyword>
<evidence type="ECO:0000313" key="3">
    <source>
        <dbReference type="Proteomes" id="UP000030680"/>
    </source>
</evidence>
<evidence type="ECO:0000313" key="2">
    <source>
        <dbReference type="EMBL" id="EME27559.1"/>
    </source>
</evidence>
<dbReference type="PANTHER" id="PTHR46438:SF7">
    <property type="entry name" value="ALPHA_BETA-HYDROLASES SUPERFAMILY PROTEIN"/>
    <property type="match status" value="1"/>
</dbReference>
<gene>
    <name evidence="2" type="ORF">Gasu_48550</name>
</gene>
<dbReference type="PRINTS" id="PR00412">
    <property type="entry name" value="EPOXHYDRLASE"/>
</dbReference>
<dbReference type="Gramene" id="EME27559">
    <property type="protein sequence ID" value="EME27559"/>
    <property type="gene ID" value="Gasu_48550"/>
</dbReference>
<dbReference type="GO" id="GO:0015994">
    <property type="term" value="P:chlorophyll metabolic process"/>
    <property type="evidence" value="ECO:0007669"/>
    <property type="project" value="TreeGrafter"/>
</dbReference>
<dbReference type="eggNOG" id="KOG1454">
    <property type="taxonomic scope" value="Eukaryota"/>
</dbReference>
<sequence length="398" mass="45898">MAHCSIAWIQQSLPVLRQRSIERKTNIHVLNRLQYCSYCRKCKWKLSTFKYLKMESNNREESVACASSAHESSTTVEDPVTSRKDSNFYRKFQHIPKTLKDLEFLTFKWKGKYNINYFVDGKESSEPILLVHGFGASIAHWRKNIPFLVEAGYQVYAVDLLGFGASQKPLLREYSLELWKELLVDFCWCMRQNKKWILCGNSIGALLCLMVAYDFPNMVESLVLLNCAGGLTSFRETELSLPGAILYRLVRLVLFNSLTGPLFFRNFRTRENILKLLNQVYIDKDAVDDYLVEMLHLPSLDEGAEHVFLKTLGGSPGPSPEELLPSISCPILMLWGEDDPWTPYRKGFHPGIKFPNYNKNLKLISFPDTGHCPHDERPQLVHQILLPWLQNNKQVENS</sequence>
<dbReference type="AlphaFoldDB" id="M2XVV3"/>
<name>M2XVV3_GALSU</name>
<dbReference type="KEGG" id="gsl:Gasu_48550"/>
<organism evidence="2 3">
    <name type="scientific">Galdieria sulphuraria</name>
    <name type="common">Red alga</name>
    <dbReference type="NCBI Taxonomy" id="130081"/>
    <lineage>
        <taxon>Eukaryota</taxon>
        <taxon>Rhodophyta</taxon>
        <taxon>Bangiophyceae</taxon>
        <taxon>Galdieriales</taxon>
        <taxon>Galdieriaceae</taxon>
        <taxon>Galdieria</taxon>
    </lineage>
</organism>
<reference evidence="3" key="1">
    <citation type="journal article" date="2013" name="Science">
        <title>Gene transfer from bacteria and archaea facilitated evolution of an extremophilic eukaryote.</title>
        <authorList>
            <person name="Schonknecht G."/>
            <person name="Chen W.H."/>
            <person name="Ternes C.M."/>
            <person name="Barbier G.G."/>
            <person name="Shrestha R.P."/>
            <person name="Stanke M."/>
            <person name="Brautigam A."/>
            <person name="Baker B.J."/>
            <person name="Banfield J.F."/>
            <person name="Garavito R.M."/>
            <person name="Carr K."/>
            <person name="Wilkerson C."/>
            <person name="Rensing S.A."/>
            <person name="Gagneul D."/>
            <person name="Dickenson N.E."/>
            <person name="Oesterhelt C."/>
            <person name="Lercher M.J."/>
            <person name="Weber A.P."/>
        </authorList>
    </citation>
    <scope>NUCLEOTIDE SEQUENCE [LARGE SCALE GENOMIC DNA]</scope>
    <source>
        <strain evidence="3">074W</strain>
    </source>
</reference>
<dbReference type="InterPro" id="IPR000073">
    <property type="entry name" value="AB_hydrolase_1"/>
</dbReference>
<proteinExistence type="predicted"/>
<dbReference type="GO" id="GO:0047746">
    <property type="term" value="F:chlorophyllase activity"/>
    <property type="evidence" value="ECO:0007669"/>
    <property type="project" value="TreeGrafter"/>
</dbReference>
<accession>M2XVV3</accession>
<dbReference type="STRING" id="130081.M2XVV3"/>
<dbReference type="GO" id="GO:0009507">
    <property type="term" value="C:chloroplast"/>
    <property type="evidence" value="ECO:0007669"/>
    <property type="project" value="TreeGrafter"/>
</dbReference>
<dbReference type="OrthoDB" id="408373at2759"/>
<dbReference type="SUPFAM" id="SSF53474">
    <property type="entry name" value="alpha/beta-Hydrolases"/>
    <property type="match status" value="1"/>
</dbReference>
<dbReference type="PANTHER" id="PTHR46438">
    <property type="entry name" value="ALPHA/BETA-HYDROLASES SUPERFAMILY PROTEIN"/>
    <property type="match status" value="1"/>
</dbReference>
<dbReference type="Proteomes" id="UP000030680">
    <property type="component" value="Unassembled WGS sequence"/>
</dbReference>
<dbReference type="InterPro" id="IPR000639">
    <property type="entry name" value="Epox_hydrolase-like"/>
</dbReference>
<dbReference type="OMA" id="CAQRTMD"/>
<dbReference type="EMBL" id="KB454530">
    <property type="protein sequence ID" value="EME27559.1"/>
    <property type="molecule type" value="Genomic_DNA"/>
</dbReference>
<dbReference type="Gene3D" id="3.40.50.1820">
    <property type="entry name" value="alpha/beta hydrolase"/>
    <property type="match status" value="1"/>
</dbReference>
<dbReference type="RefSeq" id="XP_005704079.1">
    <property type="nucleotide sequence ID" value="XM_005704022.1"/>
</dbReference>
<dbReference type="Pfam" id="PF12697">
    <property type="entry name" value="Abhydrolase_6"/>
    <property type="match status" value="1"/>
</dbReference>
<evidence type="ECO:0000259" key="1">
    <source>
        <dbReference type="Pfam" id="PF12697"/>
    </source>
</evidence>
<protein>
    <submittedName>
        <fullName evidence="2">Alpha/beta fold family hydrolase</fullName>
    </submittedName>
</protein>